<proteinExistence type="predicted"/>
<organism evidence="2 3">
    <name type="scientific">Solimicrobium silvestre</name>
    <dbReference type="NCBI Taxonomy" id="2099400"/>
    <lineage>
        <taxon>Bacteria</taxon>
        <taxon>Pseudomonadati</taxon>
        <taxon>Pseudomonadota</taxon>
        <taxon>Betaproteobacteria</taxon>
        <taxon>Burkholderiales</taxon>
        <taxon>Oxalobacteraceae</taxon>
        <taxon>Solimicrobium</taxon>
    </lineage>
</organism>
<evidence type="ECO:0000313" key="3">
    <source>
        <dbReference type="Proteomes" id="UP000237839"/>
    </source>
</evidence>
<keyword evidence="3" id="KW-1185">Reference proteome</keyword>
<dbReference type="OrthoDB" id="8613813at2"/>
<name>A0A2S9H562_9BURK</name>
<dbReference type="AlphaFoldDB" id="A0A2S9H562"/>
<dbReference type="RefSeq" id="WP_105529914.1">
    <property type="nucleotide sequence ID" value="NZ_PUGF01000001.1"/>
</dbReference>
<evidence type="ECO:0000313" key="2">
    <source>
        <dbReference type="EMBL" id="PRC95006.1"/>
    </source>
</evidence>
<dbReference type="Gene3D" id="3.90.1340.10">
    <property type="entry name" value="Phage tail collar domain"/>
    <property type="match status" value="1"/>
</dbReference>
<protein>
    <submittedName>
        <fullName evidence="2">Microcystin-dependent protein</fullName>
    </submittedName>
</protein>
<reference evidence="2 3" key="1">
    <citation type="submission" date="2018-02" db="EMBL/GenBank/DDBJ databases">
        <title>Solimicrobium silvestre gen. nov., sp. nov., isolated from alpine forest soil.</title>
        <authorList>
            <person name="Margesin R."/>
            <person name="Albuquerque L."/>
            <person name="Zhang D.-C."/>
            <person name="Froufe H.J.C."/>
            <person name="Severino R."/>
            <person name="Roxo I."/>
            <person name="Egas C."/>
            <person name="Da Costa M.S."/>
        </authorList>
    </citation>
    <scope>NUCLEOTIDE SEQUENCE [LARGE SCALE GENOMIC DNA]</scope>
    <source>
        <strain evidence="2 3">S20-91</strain>
    </source>
</reference>
<feature type="domain" description="Phage tail collar" evidence="1">
    <location>
        <begin position="7"/>
        <end position="63"/>
    </location>
</feature>
<dbReference type="SUPFAM" id="SSF88874">
    <property type="entry name" value="Receptor-binding domain of short tail fibre protein gp12"/>
    <property type="match status" value="1"/>
</dbReference>
<dbReference type="InterPro" id="IPR037053">
    <property type="entry name" value="Phage_tail_collar_dom_sf"/>
</dbReference>
<accession>A0A2S9H562</accession>
<dbReference type="Proteomes" id="UP000237839">
    <property type="component" value="Unassembled WGS sequence"/>
</dbReference>
<gene>
    <name evidence="2" type="ORF">S2091_0201</name>
</gene>
<evidence type="ECO:0000259" key="1">
    <source>
        <dbReference type="Pfam" id="PF07484"/>
    </source>
</evidence>
<sequence length="178" mass="18606">MADSFIGEIRIFAGNYAPVDWLFCDGSLLNITEYQTLYALIGTAYGGNGNTTFALPNLNGKLPVGQGSGPNLTPRTIAQTFGVTTVSLTSNQLPSHLHTIQASNNPATTITPGPTLALGTIASPSVFYDLGNSVPANQRAFNSQAFSLSGGSTPHENTMPTLSLSYIISTAGMYPSQS</sequence>
<dbReference type="InterPro" id="IPR011083">
    <property type="entry name" value="Phage_tail_collar_dom"/>
</dbReference>
<dbReference type="EMBL" id="PUGF01000001">
    <property type="protein sequence ID" value="PRC95006.1"/>
    <property type="molecule type" value="Genomic_DNA"/>
</dbReference>
<dbReference type="Pfam" id="PF07484">
    <property type="entry name" value="Collar"/>
    <property type="match status" value="1"/>
</dbReference>
<comment type="caution">
    <text evidence="2">The sequence shown here is derived from an EMBL/GenBank/DDBJ whole genome shotgun (WGS) entry which is preliminary data.</text>
</comment>